<feature type="compositionally biased region" description="Low complexity" evidence="1">
    <location>
        <begin position="965"/>
        <end position="1010"/>
    </location>
</feature>
<feature type="region of interest" description="Disordered" evidence="1">
    <location>
        <begin position="952"/>
        <end position="1012"/>
    </location>
</feature>
<dbReference type="PANTHER" id="PTHR23074">
    <property type="entry name" value="AAA DOMAIN-CONTAINING"/>
    <property type="match status" value="1"/>
</dbReference>
<dbReference type="InterPro" id="IPR027417">
    <property type="entry name" value="P-loop_NTPase"/>
</dbReference>
<dbReference type="SUPFAM" id="SSF52540">
    <property type="entry name" value="P-loop containing nucleoside triphosphate hydrolases"/>
    <property type="match status" value="1"/>
</dbReference>
<dbReference type="AlphaFoldDB" id="A0A835VYX2"/>
<reference evidence="3" key="1">
    <citation type="journal article" date="2020" name="bioRxiv">
        <title>Comparative genomics of Chlamydomonas.</title>
        <authorList>
            <person name="Craig R.J."/>
            <person name="Hasan A.R."/>
            <person name="Ness R.W."/>
            <person name="Keightley P.D."/>
        </authorList>
    </citation>
    <scope>NUCLEOTIDE SEQUENCE</scope>
    <source>
        <strain evidence="3">CCAP 11/173</strain>
    </source>
</reference>
<comment type="caution">
    <text evidence="3">The sequence shown here is derived from an EMBL/GenBank/DDBJ whole genome shotgun (WGS) entry which is preliminary data.</text>
</comment>
<feature type="region of interest" description="Disordered" evidence="1">
    <location>
        <begin position="75"/>
        <end position="100"/>
    </location>
</feature>
<dbReference type="Proteomes" id="UP000613740">
    <property type="component" value="Unassembled WGS sequence"/>
</dbReference>
<protein>
    <recommendedName>
        <fullName evidence="2">ATPase AAA-type core domain-containing protein</fullName>
    </recommendedName>
</protein>
<feature type="domain" description="ATPase AAA-type core" evidence="2">
    <location>
        <begin position="694"/>
        <end position="884"/>
    </location>
</feature>
<organism evidence="3 4">
    <name type="scientific">Chlamydomonas schloesseri</name>
    <dbReference type="NCBI Taxonomy" id="2026947"/>
    <lineage>
        <taxon>Eukaryota</taxon>
        <taxon>Viridiplantae</taxon>
        <taxon>Chlorophyta</taxon>
        <taxon>core chlorophytes</taxon>
        <taxon>Chlorophyceae</taxon>
        <taxon>CS clade</taxon>
        <taxon>Chlamydomonadales</taxon>
        <taxon>Chlamydomonadaceae</taxon>
        <taxon>Chlamydomonas</taxon>
    </lineage>
</organism>
<evidence type="ECO:0000313" key="4">
    <source>
        <dbReference type="Proteomes" id="UP000613740"/>
    </source>
</evidence>
<dbReference type="GO" id="GO:0015630">
    <property type="term" value="C:microtubule cytoskeleton"/>
    <property type="evidence" value="ECO:0007669"/>
    <property type="project" value="TreeGrafter"/>
</dbReference>
<feature type="region of interest" description="Disordered" evidence="1">
    <location>
        <begin position="594"/>
        <end position="681"/>
    </location>
</feature>
<gene>
    <name evidence="3" type="ORF">HYH02_012257</name>
</gene>
<keyword evidence="4" id="KW-1185">Reference proteome</keyword>
<feature type="compositionally biased region" description="Low complexity" evidence="1">
    <location>
        <begin position="630"/>
        <end position="674"/>
    </location>
</feature>
<dbReference type="InterPro" id="IPR050304">
    <property type="entry name" value="MT-severing_AAA_ATPase"/>
</dbReference>
<dbReference type="InterPro" id="IPR003959">
    <property type="entry name" value="ATPase_AAA_core"/>
</dbReference>
<name>A0A835VYX2_9CHLO</name>
<dbReference type="EMBL" id="JAEHOD010000057">
    <property type="protein sequence ID" value="KAG2434427.1"/>
    <property type="molecule type" value="Genomic_DNA"/>
</dbReference>
<feature type="region of interest" description="Disordered" evidence="1">
    <location>
        <begin position="324"/>
        <end position="352"/>
    </location>
</feature>
<proteinExistence type="predicted"/>
<sequence>MEEARSALQALSYKELQARAKALGIRANGASSVLLQNVAKAMMAGPATASAGSATPSAMPGSAYDGNAENATLKASAGPLLPTPPGTGGPLTPSAATTTSADCDPLTVAATATKRAAEAYAVARSELLGTPSLADLAAKASAAALAASLANLRLQSEMKPSVSRAAPASLLRARAQAQDAQGSLFMAAAPLPTTTASAALGAAGSFGEQRLTPKPPGLPGPVLEGLESVGADTGVGAAGEAPGSDFMSQLEQEEAQLEEAVRRLAFGGGTSPGPCGSSAATSAPTATVTLGDLAAATAAQQQCTPLTPTLVAGRSQAKAAASNSCRAGGASSGMEVADSQGAEGHGEADGVDSVAEAGQQQVVCRGASSPVPRPAGCGSSSCSPMDFALATGAQEHATPTGSYTSASTGTSVAALLARPDVPPLPKPPAAAATSGGAAAPAAAAASSSLSSGLLITDRTPARMQRMMGMAMVPPVSMAPMPTPQPAAQPVGALGSNGGVLGGLGLGGGALGLPRTPGTGLRTPARRVAVVGDEAQAQALDEWVRQNLLMPAPGAMATGDSGHGMSWNELVGLDDVKQQLLAICCASVEAPAATADARLGTSVPASRDSDASRRSSARVAAARRTPGRTPGRAVTSSSRSISSSASAAGAAASPSSASGSPTASTSTATAAAADGNGAGGNAVSRCARASHNLVVLLCGPQGAGKGLLARALAAHTGAAYLRLPGQLLADGAAAVPGAKPLPHGPGHTDALVRAVFRVATAQSTSTPGRDYDGADKVAARGTEGAGCPKAAAETPAATVVLHLDDIDQLVAMTEAAGRESAEGRRIRTELLVALDELLLQQQQERPATLGGSSNGACRPATGAPSFRLLVLATTSRPKVLDDGLALRLGANGCLLAAAPEADAREMFLVGRLAAEGAALGVEQIDRLVAQTDGFTCGSLAAVCDAATTASTRRGGAKSSHACGRKSGAAPTASSSNSAAGSRQSRGTPHKPAGGAKAGATTTSGPATAAPTPVEPSDLEAALQGLAGHRVTGEQAERMRVWQEQLLKRAYRA</sequence>
<evidence type="ECO:0000313" key="3">
    <source>
        <dbReference type="EMBL" id="KAG2434427.1"/>
    </source>
</evidence>
<dbReference type="PANTHER" id="PTHR23074:SF19">
    <property type="entry name" value="KATANIN P60 ATPASE-CONTAINING SUBUNIT A1"/>
    <property type="match status" value="1"/>
</dbReference>
<dbReference type="GO" id="GO:0005524">
    <property type="term" value="F:ATP binding"/>
    <property type="evidence" value="ECO:0007669"/>
    <property type="project" value="InterPro"/>
</dbReference>
<dbReference type="GO" id="GO:0016887">
    <property type="term" value="F:ATP hydrolysis activity"/>
    <property type="evidence" value="ECO:0007669"/>
    <property type="project" value="InterPro"/>
</dbReference>
<evidence type="ECO:0000259" key="2">
    <source>
        <dbReference type="Pfam" id="PF00004"/>
    </source>
</evidence>
<dbReference type="OrthoDB" id="552709at2759"/>
<dbReference type="Pfam" id="PF00004">
    <property type="entry name" value="AAA"/>
    <property type="match status" value="1"/>
</dbReference>
<dbReference type="GO" id="GO:0051013">
    <property type="term" value="P:microtubule severing"/>
    <property type="evidence" value="ECO:0007669"/>
    <property type="project" value="TreeGrafter"/>
</dbReference>
<evidence type="ECO:0000256" key="1">
    <source>
        <dbReference type="SAM" id="MobiDB-lite"/>
    </source>
</evidence>
<feature type="compositionally biased region" description="Low complexity" evidence="1">
    <location>
        <begin position="90"/>
        <end position="100"/>
    </location>
</feature>
<accession>A0A835VYX2</accession>
<dbReference type="Gene3D" id="3.40.50.300">
    <property type="entry name" value="P-loop containing nucleotide triphosphate hydrolases"/>
    <property type="match status" value="1"/>
</dbReference>